<name>A0ACC2JSU1_9PEZI</name>
<dbReference type="EMBL" id="JAPUUL010000492">
    <property type="protein sequence ID" value="KAJ8130469.1"/>
    <property type="molecule type" value="Genomic_DNA"/>
</dbReference>
<organism evidence="1 2">
    <name type="scientific">Lasiodiplodia mahajangana</name>
    <dbReference type="NCBI Taxonomy" id="1108764"/>
    <lineage>
        <taxon>Eukaryota</taxon>
        <taxon>Fungi</taxon>
        <taxon>Dikarya</taxon>
        <taxon>Ascomycota</taxon>
        <taxon>Pezizomycotina</taxon>
        <taxon>Dothideomycetes</taxon>
        <taxon>Dothideomycetes incertae sedis</taxon>
        <taxon>Botryosphaeriales</taxon>
        <taxon>Botryosphaeriaceae</taxon>
        <taxon>Lasiodiplodia</taxon>
    </lineage>
</organism>
<evidence type="ECO:0000313" key="1">
    <source>
        <dbReference type="EMBL" id="KAJ8130469.1"/>
    </source>
</evidence>
<evidence type="ECO:0000313" key="2">
    <source>
        <dbReference type="Proteomes" id="UP001153332"/>
    </source>
</evidence>
<sequence length="298" mass="32926">MAQPTSGNEFAPGEGCIGAGITSIIVKRGNKAIKRLMRYSIASDESPRRRGELEHLMEISAIQIRHEKTVYEHLGKHDDIITAWYDLQSEEPEITMPCMDHGSVQDYLLRQKPAEYLQMAWAKTLANAVAYCHKKNVLIADIGSRNCLLDTDFSLKLCDFGHSFIVDADIDITQANDYGVTVKTDIAQFGLVLYELCTGKVLNWGGQYAPHFAEKTVGDGTGSDPGVEEEWPELDSLPSTEGILFGEIIRKCWTKAYCRMEQIANDLAQLSSASTYVEPCDKGNKSTFGAMDGLGTIS</sequence>
<comment type="caution">
    <text evidence="1">The sequence shown here is derived from an EMBL/GenBank/DDBJ whole genome shotgun (WGS) entry which is preliminary data.</text>
</comment>
<proteinExistence type="predicted"/>
<accession>A0ACC2JSU1</accession>
<protein>
    <submittedName>
        <fullName evidence="1">Uncharacterized protein</fullName>
    </submittedName>
</protein>
<keyword evidence="2" id="KW-1185">Reference proteome</keyword>
<dbReference type="Proteomes" id="UP001153332">
    <property type="component" value="Unassembled WGS sequence"/>
</dbReference>
<reference evidence="1" key="1">
    <citation type="submission" date="2022-12" db="EMBL/GenBank/DDBJ databases">
        <title>Genome Sequence of Lasiodiplodia mahajangana.</title>
        <authorList>
            <person name="Buettner E."/>
        </authorList>
    </citation>
    <scope>NUCLEOTIDE SEQUENCE</scope>
    <source>
        <strain evidence="1">VT137</strain>
    </source>
</reference>
<gene>
    <name evidence="1" type="ORF">O1611_g3159</name>
</gene>